<evidence type="ECO:0000256" key="2">
    <source>
        <dbReference type="ARBA" id="ARBA00001974"/>
    </source>
</evidence>
<comment type="function">
    <text evidence="11">Involved in coproporphyrin-dependent heme b biosynthesis. Catalyzes the oxidation of coproporphyrinogen III to coproporphyrin III.</text>
</comment>
<reference evidence="13" key="1">
    <citation type="journal article" date="2014" name="Genome Announc.">
        <title>Draft Genome Sequences of Three Alkaliphilic Bacillus Strains, Bacillus wakoensis JCM 9140T, Bacillus akibai JCM 9157T, and Bacillus hemicellulosilyticus JCM 9152T.</title>
        <authorList>
            <person name="Yuki M."/>
            <person name="Oshima K."/>
            <person name="Suda W."/>
            <person name="Oshida Y."/>
            <person name="Kitamura K."/>
            <person name="Iida T."/>
            <person name="Hattori M."/>
            <person name="Ohkuma M."/>
        </authorList>
    </citation>
    <scope>NUCLEOTIDE SEQUENCE [LARGE SCALE GENOMIC DNA]</scope>
    <source>
        <strain evidence="13">JCM 9152</strain>
    </source>
</reference>
<evidence type="ECO:0000256" key="8">
    <source>
        <dbReference type="ARBA" id="ARBA00022827"/>
    </source>
</evidence>
<dbReference type="AlphaFoldDB" id="W4QEA1"/>
<dbReference type="PANTHER" id="PTHR42923:SF3">
    <property type="entry name" value="PROTOPORPHYRINOGEN OXIDASE"/>
    <property type="match status" value="1"/>
</dbReference>
<evidence type="ECO:0000256" key="3">
    <source>
        <dbReference type="ARBA" id="ARBA00004744"/>
    </source>
</evidence>
<keyword evidence="11" id="KW-0963">Cytoplasm</keyword>
<keyword evidence="7 11" id="KW-0285">Flavoprotein</keyword>
<keyword evidence="14" id="KW-1185">Reference proteome</keyword>
<dbReference type="GO" id="GO:0004729">
    <property type="term" value="F:oxygen-dependent protoporphyrinogen oxidase activity"/>
    <property type="evidence" value="ECO:0007669"/>
    <property type="project" value="UniProtKB-UniRule"/>
</dbReference>
<dbReference type="NCBIfam" id="NF008845">
    <property type="entry name" value="PRK11883.1-5"/>
    <property type="match status" value="1"/>
</dbReference>
<dbReference type="Gene3D" id="1.10.3110.10">
    <property type="entry name" value="protoporphyrinogen ix oxidase, domain 3"/>
    <property type="match status" value="1"/>
</dbReference>
<accession>W4QEA1</accession>
<dbReference type="Proteomes" id="UP000018895">
    <property type="component" value="Unassembled WGS sequence"/>
</dbReference>
<sequence>MRTLKKRIGIIGGGITGLAAACHLEQAIASGANIDYDLFEASNRLGGKIRTEYRNGFIIERGPDSFLARKQSMARLAKEIGMENELLANDTGQAFILKGETLHPMPEGAVMGIPTQLKPFLKTGLLSPIGKIVALKDLVLPSVTESDEDISLGHFFRRRLGDEVVDYLIEPLLSGIYAGDLDRLSLRSTFPQFQKMVEEHGSLIKGISKQRTKNQRSTKSIEKKQGMFLSFKRGLESFVDGIEAYLQNGTIYKNACINEIVKNENRYDVQFMNDSRRYDSVIVTTPAPVVGQMFNDDQHFSYLNEMKATSVATVAMAFKEEQVPLPYDGTGFVVSKKGDHIITACTWTHKKWKHTAPEGYALLRAYVGRTNDSEIVDQSDEQIVKAALDDLKTITHIEGQPEFFYVTRWKEAMPQYEVGHSFKVEKLTEDIEKTYPGVYLAGGAYKGIGLPDCIDQGEAAAKDALMFVKGSL</sequence>
<name>W4QEA1_9BACI</name>
<evidence type="ECO:0000256" key="4">
    <source>
        <dbReference type="ARBA" id="ARBA00008310"/>
    </source>
</evidence>
<dbReference type="GO" id="GO:0006783">
    <property type="term" value="P:heme biosynthetic process"/>
    <property type="evidence" value="ECO:0007669"/>
    <property type="project" value="UniProtKB-UniRule"/>
</dbReference>
<comment type="catalytic activity">
    <reaction evidence="1">
        <text>coproporphyrinogen III + 3 O2 = coproporphyrin III + 3 H2O2</text>
        <dbReference type="Rhea" id="RHEA:43436"/>
        <dbReference type="ChEBI" id="CHEBI:15379"/>
        <dbReference type="ChEBI" id="CHEBI:16240"/>
        <dbReference type="ChEBI" id="CHEBI:57309"/>
        <dbReference type="ChEBI" id="CHEBI:131725"/>
        <dbReference type="EC" id="1.3.3.15"/>
    </reaction>
    <physiologicalReaction direction="left-to-right" evidence="1">
        <dbReference type="Rhea" id="RHEA:43437"/>
    </physiologicalReaction>
</comment>
<dbReference type="NCBIfam" id="TIGR00562">
    <property type="entry name" value="proto_IX_ox"/>
    <property type="match status" value="1"/>
</dbReference>
<dbReference type="EMBL" id="BAUU01000011">
    <property type="protein sequence ID" value="GAE30390.1"/>
    <property type="molecule type" value="Genomic_DNA"/>
</dbReference>
<evidence type="ECO:0000313" key="13">
    <source>
        <dbReference type="EMBL" id="GAE30390.1"/>
    </source>
</evidence>
<dbReference type="GO" id="GO:0005737">
    <property type="term" value="C:cytoplasm"/>
    <property type="evidence" value="ECO:0007669"/>
    <property type="project" value="UniProtKB-SubCell"/>
</dbReference>
<keyword evidence="8 11" id="KW-0274">FAD</keyword>
<evidence type="ECO:0000313" key="14">
    <source>
        <dbReference type="Proteomes" id="UP000018895"/>
    </source>
</evidence>
<dbReference type="PROSITE" id="PS51257">
    <property type="entry name" value="PROKAR_LIPOPROTEIN"/>
    <property type="match status" value="1"/>
</dbReference>
<dbReference type="InterPro" id="IPR050464">
    <property type="entry name" value="Zeta_carotene_desat/Oxidored"/>
</dbReference>
<proteinExistence type="inferred from homology"/>
<organism evidence="13 14">
    <name type="scientific">Halalkalibacter hemicellulosilyticusJCM 9152</name>
    <dbReference type="NCBI Taxonomy" id="1236971"/>
    <lineage>
        <taxon>Bacteria</taxon>
        <taxon>Bacillati</taxon>
        <taxon>Bacillota</taxon>
        <taxon>Bacilli</taxon>
        <taxon>Bacillales</taxon>
        <taxon>Bacillaceae</taxon>
        <taxon>Halalkalibacter</taxon>
    </lineage>
</organism>
<dbReference type="InterPro" id="IPR004572">
    <property type="entry name" value="Protoporphyrinogen_oxidase"/>
</dbReference>
<keyword evidence="10 11" id="KW-0350">Heme biosynthesis</keyword>
<evidence type="ECO:0000256" key="10">
    <source>
        <dbReference type="ARBA" id="ARBA00023133"/>
    </source>
</evidence>
<dbReference type="Pfam" id="PF01593">
    <property type="entry name" value="Amino_oxidase"/>
    <property type="match status" value="1"/>
</dbReference>
<dbReference type="SUPFAM" id="SSF51905">
    <property type="entry name" value="FAD/NAD(P)-binding domain"/>
    <property type="match status" value="1"/>
</dbReference>
<dbReference type="UniPathway" id="UPA00252"/>
<evidence type="ECO:0000256" key="5">
    <source>
        <dbReference type="ARBA" id="ARBA00012402"/>
    </source>
</evidence>
<dbReference type="OrthoDB" id="9805195at2"/>
<comment type="subcellular location">
    <subcellularLocation>
        <location evidence="11">Cytoplasm</location>
    </subcellularLocation>
</comment>
<dbReference type="STRING" id="1236971.JCM9152_1796"/>
<dbReference type="InterPro" id="IPR002937">
    <property type="entry name" value="Amino_oxidase"/>
</dbReference>
<evidence type="ECO:0000256" key="6">
    <source>
        <dbReference type="ARBA" id="ARBA00019046"/>
    </source>
</evidence>
<dbReference type="InterPro" id="IPR036188">
    <property type="entry name" value="FAD/NAD-bd_sf"/>
</dbReference>
<dbReference type="Gene3D" id="3.90.660.20">
    <property type="entry name" value="Protoporphyrinogen oxidase, mitochondrial, domain 2"/>
    <property type="match status" value="1"/>
</dbReference>
<evidence type="ECO:0000256" key="1">
    <source>
        <dbReference type="ARBA" id="ARBA00001755"/>
    </source>
</evidence>
<comment type="pathway">
    <text evidence="3 11">Porphyrin-containing compound metabolism; protoheme biosynthesis.</text>
</comment>
<keyword evidence="9 11" id="KW-0560">Oxidoreductase</keyword>
<dbReference type="RefSeq" id="WP_035343005.1">
    <property type="nucleotide sequence ID" value="NZ_BAUU01000011.1"/>
</dbReference>
<dbReference type="Gene3D" id="3.50.50.60">
    <property type="entry name" value="FAD/NAD(P)-binding domain"/>
    <property type="match status" value="1"/>
</dbReference>
<dbReference type="PANTHER" id="PTHR42923">
    <property type="entry name" value="PROTOPORPHYRINOGEN OXIDASE"/>
    <property type="match status" value="1"/>
</dbReference>
<gene>
    <name evidence="13" type="ORF">JCM9152_1796</name>
</gene>
<dbReference type="SUPFAM" id="SSF54373">
    <property type="entry name" value="FAD-linked reductases, C-terminal domain"/>
    <property type="match status" value="1"/>
</dbReference>
<comment type="cofactor">
    <cofactor evidence="2 11">
        <name>FAD</name>
        <dbReference type="ChEBI" id="CHEBI:57692"/>
    </cofactor>
</comment>
<protein>
    <recommendedName>
        <fullName evidence="6 11">Coproporphyrinogen III oxidase</fullName>
        <ecNumber evidence="5 11">1.3.3.15</ecNumber>
    </recommendedName>
</protein>
<evidence type="ECO:0000259" key="12">
    <source>
        <dbReference type="Pfam" id="PF01593"/>
    </source>
</evidence>
<dbReference type="EC" id="1.3.3.15" evidence="5 11"/>
<evidence type="ECO:0000256" key="9">
    <source>
        <dbReference type="ARBA" id="ARBA00023002"/>
    </source>
</evidence>
<feature type="domain" description="Amine oxidase" evidence="12">
    <location>
        <begin position="15"/>
        <end position="464"/>
    </location>
</feature>
<comment type="similarity">
    <text evidence="4 11">Belongs to the protoporphyrinogen/coproporphyrinogen oxidase family. Coproporphyrinogen III oxidase subfamily.</text>
</comment>
<evidence type="ECO:0000256" key="11">
    <source>
        <dbReference type="RuleBase" id="RU364052"/>
    </source>
</evidence>
<comment type="caution">
    <text evidence="13">The sequence shown here is derived from an EMBL/GenBank/DDBJ whole genome shotgun (WGS) entry which is preliminary data.</text>
</comment>
<evidence type="ECO:0000256" key="7">
    <source>
        <dbReference type="ARBA" id="ARBA00022630"/>
    </source>
</evidence>